<dbReference type="Pfam" id="PF14765">
    <property type="entry name" value="PS-DH"/>
    <property type="match status" value="1"/>
</dbReference>
<dbReference type="SMART" id="SM00826">
    <property type="entry name" value="PKS_DH"/>
    <property type="match status" value="1"/>
</dbReference>
<dbReference type="InterPro" id="IPR014043">
    <property type="entry name" value="Acyl_transferase_dom"/>
</dbReference>
<feature type="active site" description="Proton donor; for dehydratase activity" evidence="6">
    <location>
        <position position="1087"/>
    </location>
</feature>
<feature type="region of interest" description="C-terminal hotdog fold" evidence="6">
    <location>
        <begin position="1027"/>
        <end position="1171"/>
    </location>
</feature>
<keyword evidence="4" id="KW-0808">Transferase</keyword>
<dbReference type="InterPro" id="IPR001227">
    <property type="entry name" value="Ac_transferase_dom_sf"/>
</dbReference>
<dbReference type="InterPro" id="IPR013968">
    <property type="entry name" value="PKS_KR"/>
</dbReference>
<dbReference type="OrthoDB" id="329835at2759"/>
<dbReference type="GeneID" id="54553543"/>
<dbReference type="InterPro" id="IPR018201">
    <property type="entry name" value="Ketoacyl_synth_AS"/>
</dbReference>
<dbReference type="SUPFAM" id="SSF51735">
    <property type="entry name" value="NAD(P)-binding Rossmann-fold domains"/>
    <property type="match status" value="1"/>
</dbReference>
<dbReference type="PANTHER" id="PTHR43775:SF20">
    <property type="entry name" value="HYBRID PKS-NRPS SYNTHETASE APDA"/>
    <property type="match status" value="1"/>
</dbReference>
<evidence type="ECO:0000256" key="3">
    <source>
        <dbReference type="ARBA" id="ARBA00022603"/>
    </source>
</evidence>
<dbReference type="InterPro" id="IPR016036">
    <property type="entry name" value="Malonyl_transacylase_ACP-bd"/>
</dbReference>
<dbReference type="PROSITE" id="PS50075">
    <property type="entry name" value="CARRIER"/>
    <property type="match status" value="1"/>
</dbReference>
<dbReference type="InterPro" id="IPR032821">
    <property type="entry name" value="PKS_assoc"/>
</dbReference>
<keyword evidence="2" id="KW-0597">Phosphoprotein</keyword>
<dbReference type="PANTHER" id="PTHR43775">
    <property type="entry name" value="FATTY ACID SYNTHASE"/>
    <property type="match status" value="1"/>
</dbReference>
<dbReference type="Gene3D" id="3.10.129.110">
    <property type="entry name" value="Polyketide synthase dehydratase"/>
    <property type="match status" value="1"/>
</dbReference>
<dbReference type="GO" id="GO:0044550">
    <property type="term" value="P:secondary metabolite biosynthetic process"/>
    <property type="evidence" value="ECO:0007669"/>
    <property type="project" value="TreeGrafter"/>
</dbReference>
<dbReference type="InterPro" id="IPR020841">
    <property type="entry name" value="PKS_Beta-ketoAc_synthase_dom"/>
</dbReference>
<evidence type="ECO:0000259" key="10">
    <source>
        <dbReference type="PROSITE" id="PS52019"/>
    </source>
</evidence>
<keyword evidence="3" id="KW-0489">Methyltransferase</keyword>
<dbReference type="Pfam" id="PF08659">
    <property type="entry name" value="KR"/>
    <property type="match status" value="1"/>
</dbReference>
<dbReference type="InterPro" id="IPR049900">
    <property type="entry name" value="PKS_mFAS_DH"/>
</dbReference>
<dbReference type="EMBL" id="ML986504">
    <property type="protein sequence ID" value="KAF2274182.1"/>
    <property type="molecule type" value="Genomic_DNA"/>
</dbReference>
<sequence length="2310" mass="249506">MSEPIAIIGTGCRFPGGADTPSKLWSVIRDPKDLSRKPPDSRFNIDAFYHPVGTHHGTTNALQSYCLEDEGRSNVTEFDAGFFNVQAAEADAMDPQQRLLMGVVYDSLCAAGQSMEKLRGSDTAVYVGCMCDDYNTMLTRDWETLPRYTATGLERGILANRISYFFDWHGPSLSIDTACSSSLVALDHAVQAIRSGRSKIAVAAGTSLILSPAMYISESKLGMLSATGRCAMWDVAADGYTRGEGVAPVVLKTLSQALADNDPIDCIIRETGVNQDDRTPGLTMPSSLAQAALIRQCYAKAGLDPVNNPQDRPQFFQAHGTGTQAGDPQEAEAIANALFPGGSRAASTSEKLLVGSVKTVIGHTEDTAGLASEITTSLALKHGIVPPNLHFKNLNPKVAPFYDHLEIPTAPTPWPSTNGSDVRRASVNSFGFGGTNSHCILELPLSKPTPDSSSVALFTPLVFSAASATLLRTMLSWHLDYLKTNPDVKLTDLAYTLQHRRSTLPYRTSIVARDVPAAIESLEGIVSPAPDQKAGPGLDTRFATLPRAAKVIGIFTGQGAQWARMGAELIEISPFASSRMEQLDEALQSLPNAEDRPVHALAQAALSQPLCTAVQILLVDILREAGVHFTAVVGHSSGETGAAYAAGFLSAQDAIRVAYFRGVHAKRSASPNAHSPRGAMMAIGASAEDAAALCREARFEGRLQVAAVNSNSSVTLCGDEDAINEAEAVLKAERTFARKLKVDTANHSAHMLSCAGPYLASLSGCGIKTLRPSDDVATHWFSSVHRGMVMTPDALSNQYWVDNMCNTVEFAGALNAAILHNGAFDVAIEVGPHAALQGPALATLDALRAESSTPYTSSALGYIWAQLGSESIRFFAVQALLSGEGNPSVLQDLPPYPRIPNHYKHRDPRHVTNAFQWRKMLQPSKLHWLKGHMLQGQTVFPATGYSCPDTPVSLIRLQDIDIPRAIAFNDDSSTVEAIFSVTAEWACYSVPEGAAASVLNAKGRVWCRLAPAEPDILPVVKADAYNLVDVDEERFYANLSGIGYDYAPPFRGLSNIRRKLDYSTGDLQDQSGTGWDDNLALHPGMLDSALQTVFAAWSYPGDTSIWSLHVPVSISSVTINPYFTSLSEGGKQATLRYESHIRSRKPSTVGEHAFVQFEGATLVPFSRATSKNDLPIFSKFEYGVAFPDGQVAANGETMSEFENAICSGPTGRWLARILSQIAHRHPSLDIFEVGAGTGATTSAVLKEMGDTYSSYTFTDISSGFFIDTEERFAKEAGRIVFKTFNMEKASSGQGFVEGVYDVVVAVNLSNVWRLLKPGGFLVVAELTSTELLFSGMTVGTLPGWWIGAETGRPWGPLLTLRQWDSTLRKVGFSGIDTVSPDISASLPMSVFVAQAVDDQITLLRNSPTARERPANVRNDDLAIDVAHVLSHRFQNKQHFDTMEGFAASDLAASKTSITVLSLVDLDRPYLEELTPAKFDPLKTLWAVGGTVVWVNCGAKAVRPYSHMMKGIIRTVQTEYPNLSVQMYDLDPKVNGGTGIEQRTATDLALNLLREHILHEWGTNSGLLWTPEPGITVSEGKELFTRLVPDVEKNQRYNARRRDVITTADAAHETLQLVAVEQSEKEWSLELQKTSPLRLSRRLAAGQRNVRVKYSLLQSLAVGVGGYSGLCLGTDEDTGETIIALTESSASLVRVPDHCCVSIGNTSSPSLLASVANNLIAQRILSLVPKGTTLLVNEAGVELQAAVTRIANATGVHAVFTRAGARQQGAGHSIFLHPNLHQRAILEAIPNSVAVFVHFSRGAASDALRKSIVKCVPPACLKIVEGELMSYELNPPPTPEAEATIVLMLKAAVNDTLEVDDFKSDVETLTLEDITQQTKSGASLRVLDWTTSTSVPVKVEPIDNGIVFRADRTYLFVGMAGELGQSLAEWMIKHGARTVVLTSRNPKVNLKFIEDMRKRYGALVRAQSLDINPRQFLDRALGDIKSTLHPILDELFGNMKLESFRKVTAPKVLRTQLLDQAFYNDTSLDFFILTSGIASIIGWTGQSNYSAANEWMTSLASSRRARGLAASTVNIPAVLGIGYAAHADNFDFDYFQSLGHINISEQDLHALFAEGILSGRPGQGSNQVCMGVTFIPPDFEVKASHKRDVKFSHFIQRGEKQADIQAAKTSVRVKVQLQVAQTPEESYAITRDAFWAQLRRLLRIPEEEKLDGTTGLVDRGVDSLVAVDLRAWFLKELGVDVPTLKILGGGSIADLIRTALEKMVDVAAPAITVSTAQSSGSSLAARSPSLTPAPPSSESASSVAVGLGGEL</sequence>
<name>A0A6A6JCM6_WESOR</name>
<dbReference type="GO" id="GO:0032259">
    <property type="term" value="P:methylation"/>
    <property type="evidence" value="ECO:0007669"/>
    <property type="project" value="UniProtKB-KW"/>
</dbReference>
<dbReference type="RefSeq" id="XP_033651721.1">
    <property type="nucleotide sequence ID" value="XM_033800368.1"/>
</dbReference>
<dbReference type="InterPro" id="IPR020807">
    <property type="entry name" value="PKS_DH"/>
</dbReference>
<dbReference type="InterPro" id="IPR042104">
    <property type="entry name" value="PKS_dehydratase_sf"/>
</dbReference>
<evidence type="ECO:0000259" key="9">
    <source>
        <dbReference type="PROSITE" id="PS52004"/>
    </source>
</evidence>
<keyword evidence="5" id="KW-0511">Multifunctional enzyme</keyword>
<dbReference type="SMART" id="SM00822">
    <property type="entry name" value="PKS_KR"/>
    <property type="match status" value="1"/>
</dbReference>
<dbReference type="InterPro" id="IPR036291">
    <property type="entry name" value="NAD(P)-bd_dom_sf"/>
</dbReference>
<dbReference type="Proteomes" id="UP000800097">
    <property type="component" value="Unassembled WGS sequence"/>
</dbReference>
<evidence type="ECO:0000313" key="12">
    <source>
        <dbReference type="Proteomes" id="UP000800097"/>
    </source>
</evidence>
<dbReference type="SMART" id="SM00823">
    <property type="entry name" value="PKS_PP"/>
    <property type="match status" value="1"/>
</dbReference>
<evidence type="ECO:0000256" key="2">
    <source>
        <dbReference type="ARBA" id="ARBA00022553"/>
    </source>
</evidence>
<dbReference type="PROSITE" id="PS00606">
    <property type="entry name" value="KS3_1"/>
    <property type="match status" value="1"/>
</dbReference>
<dbReference type="SMART" id="SM00825">
    <property type="entry name" value="PKS_KS"/>
    <property type="match status" value="1"/>
</dbReference>
<feature type="region of interest" description="Disordered" evidence="7">
    <location>
        <begin position="2280"/>
        <end position="2310"/>
    </location>
</feature>
<reference evidence="11" key="1">
    <citation type="journal article" date="2020" name="Stud. Mycol.">
        <title>101 Dothideomycetes genomes: a test case for predicting lifestyles and emergence of pathogens.</title>
        <authorList>
            <person name="Haridas S."/>
            <person name="Albert R."/>
            <person name="Binder M."/>
            <person name="Bloem J."/>
            <person name="Labutti K."/>
            <person name="Salamov A."/>
            <person name="Andreopoulos B."/>
            <person name="Baker S."/>
            <person name="Barry K."/>
            <person name="Bills G."/>
            <person name="Bluhm B."/>
            <person name="Cannon C."/>
            <person name="Castanera R."/>
            <person name="Culley D."/>
            <person name="Daum C."/>
            <person name="Ezra D."/>
            <person name="Gonzalez J."/>
            <person name="Henrissat B."/>
            <person name="Kuo A."/>
            <person name="Liang C."/>
            <person name="Lipzen A."/>
            <person name="Lutzoni F."/>
            <person name="Magnuson J."/>
            <person name="Mondo S."/>
            <person name="Nolan M."/>
            <person name="Ohm R."/>
            <person name="Pangilinan J."/>
            <person name="Park H.-J."/>
            <person name="Ramirez L."/>
            <person name="Alfaro M."/>
            <person name="Sun H."/>
            <person name="Tritt A."/>
            <person name="Yoshinaga Y."/>
            <person name="Zwiers L.-H."/>
            <person name="Turgeon B."/>
            <person name="Goodwin S."/>
            <person name="Spatafora J."/>
            <person name="Crous P."/>
            <person name="Grigoriev I."/>
        </authorList>
    </citation>
    <scope>NUCLEOTIDE SEQUENCE</scope>
    <source>
        <strain evidence="11">CBS 379.55</strain>
    </source>
</reference>
<dbReference type="CDD" id="cd02440">
    <property type="entry name" value="AdoMet_MTases"/>
    <property type="match status" value="1"/>
</dbReference>
<feature type="compositionally biased region" description="Low complexity" evidence="7">
    <location>
        <begin position="2280"/>
        <end position="2301"/>
    </location>
</feature>
<dbReference type="Gene3D" id="1.10.1200.10">
    <property type="entry name" value="ACP-like"/>
    <property type="match status" value="1"/>
</dbReference>
<dbReference type="InterPro" id="IPR013217">
    <property type="entry name" value="Methyltransf_12"/>
</dbReference>
<keyword evidence="1" id="KW-0596">Phosphopantetheine</keyword>
<dbReference type="GO" id="GO:0006633">
    <property type="term" value="P:fatty acid biosynthetic process"/>
    <property type="evidence" value="ECO:0007669"/>
    <property type="project" value="InterPro"/>
</dbReference>
<dbReference type="InterPro" id="IPR014031">
    <property type="entry name" value="Ketoacyl_synth_C"/>
</dbReference>
<dbReference type="SMART" id="SM00827">
    <property type="entry name" value="PKS_AT"/>
    <property type="match status" value="1"/>
</dbReference>
<dbReference type="Pfam" id="PF23297">
    <property type="entry name" value="ACP_SdgA_C"/>
    <property type="match status" value="1"/>
</dbReference>
<evidence type="ECO:0000256" key="7">
    <source>
        <dbReference type="SAM" id="MobiDB-lite"/>
    </source>
</evidence>
<dbReference type="PROSITE" id="PS52004">
    <property type="entry name" value="KS3_2"/>
    <property type="match status" value="1"/>
</dbReference>
<evidence type="ECO:0000256" key="5">
    <source>
        <dbReference type="ARBA" id="ARBA00023268"/>
    </source>
</evidence>
<evidence type="ECO:0000256" key="4">
    <source>
        <dbReference type="ARBA" id="ARBA00022679"/>
    </source>
</evidence>
<dbReference type="Pfam" id="PF08242">
    <property type="entry name" value="Methyltransf_12"/>
    <property type="match status" value="1"/>
</dbReference>
<evidence type="ECO:0000313" key="11">
    <source>
        <dbReference type="EMBL" id="KAF2274182.1"/>
    </source>
</evidence>
<dbReference type="Pfam" id="PF02801">
    <property type="entry name" value="Ketoacyl-synt_C"/>
    <property type="match status" value="1"/>
</dbReference>
<feature type="domain" description="Ketosynthase family 3 (KS3)" evidence="9">
    <location>
        <begin position="2"/>
        <end position="443"/>
    </location>
</feature>
<protein>
    <submittedName>
        <fullName evidence="11">Ketoacyl-synt-domain-containing protein</fullName>
    </submittedName>
</protein>
<dbReference type="Pfam" id="PF00109">
    <property type="entry name" value="ketoacyl-synt"/>
    <property type="match status" value="1"/>
</dbReference>
<dbReference type="InterPro" id="IPR029063">
    <property type="entry name" value="SAM-dependent_MTases_sf"/>
</dbReference>
<dbReference type="GO" id="GO:0004312">
    <property type="term" value="F:fatty acid synthase activity"/>
    <property type="evidence" value="ECO:0007669"/>
    <property type="project" value="TreeGrafter"/>
</dbReference>
<keyword evidence="12" id="KW-1185">Reference proteome</keyword>
<dbReference type="CDD" id="cd00833">
    <property type="entry name" value="PKS"/>
    <property type="match status" value="1"/>
</dbReference>
<dbReference type="Gene3D" id="3.40.50.150">
    <property type="entry name" value="Vaccinia Virus protein VP39"/>
    <property type="match status" value="1"/>
</dbReference>
<dbReference type="Gene3D" id="3.40.47.10">
    <property type="match status" value="1"/>
</dbReference>
<dbReference type="Gene3D" id="3.40.366.10">
    <property type="entry name" value="Malonyl-Coenzyme A Acyl Carrier Protein, domain 2"/>
    <property type="match status" value="1"/>
</dbReference>
<dbReference type="GO" id="GO:0008168">
    <property type="term" value="F:methyltransferase activity"/>
    <property type="evidence" value="ECO:0007669"/>
    <property type="project" value="UniProtKB-KW"/>
</dbReference>
<dbReference type="Pfam" id="PF00698">
    <property type="entry name" value="Acyl_transf_1"/>
    <property type="match status" value="1"/>
</dbReference>
<organism evidence="11 12">
    <name type="scientific">Westerdykella ornata</name>
    <dbReference type="NCBI Taxonomy" id="318751"/>
    <lineage>
        <taxon>Eukaryota</taxon>
        <taxon>Fungi</taxon>
        <taxon>Dikarya</taxon>
        <taxon>Ascomycota</taxon>
        <taxon>Pezizomycotina</taxon>
        <taxon>Dothideomycetes</taxon>
        <taxon>Pleosporomycetidae</taxon>
        <taxon>Pleosporales</taxon>
        <taxon>Sporormiaceae</taxon>
        <taxon>Westerdykella</taxon>
    </lineage>
</organism>
<dbReference type="PROSITE" id="PS52019">
    <property type="entry name" value="PKS_MFAS_DH"/>
    <property type="match status" value="1"/>
</dbReference>
<proteinExistence type="predicted"/>
<dbReference type="InterPro" id="IPR050091">
    <property type="entry name" value="PKS_NRPS_Biosynth_Enz"/>
</dbReference>
<feature type="domain" description="PKS/mFAS DH" evidence="10">
    <location>
        <begin position="900"/>
        <end position="1171"/>
    </location>
</feature>
<evidence type="ECO:0000256" key="6">
    <source>
        <dbReference type="PROSITE-ProRule" id="PRU01363"/>
    </source>
</evidence>
<dbReference type="Gene3D" id="3.40.50.720">
    <property type="entry name" value="NAD(P)-binding Rossmann-like Domain"/>
    <property type="match status" value="2"/>
</dbReference>
<accession>A0A6A6JCM6</accession>
<dbReference type="GO" id="GO:0004315">
    <property type="term" value="F:3-oxoacyl-[acyl-carrier-protein] synthase activity"/>
    <property type="evidence" value="ECO:0007669"/>
    <property type="project" value="InterPro"/>
</dbReference>
<dbReference type="SUPFAM" id="SSF53901">
    <property type="entry name" value="Thiolase-like"/>
    <property type="match status" value="1"/>
</dbReference>
<dbReference type="InterPro" id="IPR057326">
    <property type="entry name" value="KR_dom"/>
</dbReference>
<dbReference type="InterPro" id="IPR016039">
    <property type="entry name" value="Thiolase-like"/>
</dbReference>
<gene>
    <name evidence="11" type="ORF">EI97DRAFT_451766</name>
</gene>
<dbReference type="InterPro" id="IPR014030">
    <property type="entry name" value="Ketoacyl_synth_N"/>
</dbReference>
<feature type="active site" description="Proton acceptor; for dehydratase activity" evidence="6">
    <location>
        <position position="932"/>
    </location>
</feature>
<dbReference type="InterPro" id="IPR020806">
    <property type="entry name" value="PKS_PP-bd"/>
</dbReference>
<dbReference type="SUPFAM" id="SSF52151">
    <property type="entry name" value="FabD/lysophospholipase-like"/>
    <property type="match status" value="1"/>
</dbReference>
<dbReference type="InterPro" id="IPR036736">
    <property type="entry name" value="ACP-like_sf"/>
</dbReference>
<feature type="domain" description="Carrier" evidence="8">
    <location>
        <begin position="2187"/>
        <end position="2262"/>
    </location>
</feature>
<feature type="region of interest" description="N-terminal hotdog fold" evidence="6">
    <location>
        <begin position="900"/>
        <end position="1012"/>
    </location>
</feature>
<dbReference type="SUPFAM" id="SSF47336">
    <property type="entry name" value="ACP-like"/>
    <property type="match status" value="1"/>
</dbReference>
<dbReference type="SUPFAM" id="SSF55048">
    <property type="entry name" value="Probable ACP-binding domain of malonyl-CoA ACP transacylase"/>
    <property type="match status" value="1"/>
</dbReference>
<evidence type="ECO:0000256" key="1">
    <source>
        <dbReference type="ARBA" id="ARBA00022450"/>
    </source>
</evidence>
<dbReference type="GO" id="GO:0031177">
    <property type="term" value="F:phosphopantetheine binding"/>
    <property type="evidence" value="ECO:0007669"/>
    <property type="project" value="InterPro"/>
</dbReference>
<dbReference type="InterPro" id="IPR016035">
    <property type="entry name" value="Acyl_Trfase/lysoPLipase"/>
</dbReference>
<evidence type="ECO:0000259" key="8">
    <source>
        <dbReference type="PROSITE" id="PS50075"/>
    </source>
</evidence>
<dbReference type="Pfam" id="PF16197">
    <property type="entry name" value="KAsynt_C_assoc"/>
    <property type="match status" value="1"/>
</dbReference>
<dbReference type="InterPro" id="IPR009081">
    <property type="entry name" value="PP-bd_ACP"/>
</dbReference>
<dbReference type="InterPro" id="IPR049551">
    <property type="entry name" value="PKS_DH_C"/>
</dbReference>
<dbReference type="SUPFAM" id="SSF53335">
    <property type="entry name" value="S-adenosyl-L-methionine-dependent methyltransferases"/>
    <property type="match status" value="1"/>
</dbReference>